<evidence type="ECO:0000256" key="4">
    <source>
        <dbReference type="ARBA" id="ARBA00023015"/>
    </source>
</evidence>
<dbReference type="SUPFAM" id="SSF53383">
    <property type="entry name" value="PLP-dependent transferases"/>
    <property type="match status" value="1"/>
</dbReference>
<dbReference type="PANTHER" id="PTHR46577:SF1">
    <property type="entry name" value="HTH-TYPE TRANSCRIPTIONAL REGULATORY PROTEIN GABR"/>
    <property type="match status" value="1"/>
</dbReference>
<evidence type="ECO:0000313" key="9">
    <source>
        <dbReference type="Proteomes" id="UP000712570"/>
    </source>
</evidence>
<evidence type="ECO:0000256" key="1">
    <source>
        <dbReference type="ARBA" id="ARBA00005384"/>
    </source>
</evidence>
<comment type="similarity">
    <text evidence="1">In the C-terminal section; belongs to the class-I pyridoxal-phosphate-dependent aminotransferase family.</text>
</comment>
<evidence type="ECO:0000256" key="5">
    <source>
        <dbReference type="ARBA" id="ARBA00023125"/>
    </source>
</evidence>
<feature type="domain" description="HTH gntR-type" evidence="7">
    <location>
        <begin position="15"/>
        <end position="82"/>
    </location>
</feature>
<reference evidence="8 9" key="1">
    <citation type="submission" date="2020-03" db="EMBL/GenBank/DDBJ databases">
        <title>Draft genome sequence of environmentally isolated violet-colored cultures.</title>
        <authorList>
            <person name="Wilson H.S."/>
        </authorList>
    </citation>
    <scope>NUCLEOTIDE SEQUENCE [LARGE SCALE GENOMIC DNA]</scope>
    <source>
        <strain evidence="8 9">HSC-16F04</strain>
    </source>
</reference>
<evidence type="ECO:0000256" key="2">
    <source>
        <dbReference type="ARBA" id="ARBA00021531"/>
    </source>
</evidence>
<dbReference type="Pfam" id="PF00392">
    <property type="entry name" value="GntR"/>
    <property type="match status" value="1"/>
</dbReference>
<keyword evidence="6" id="KW-0804">Transcription</keyword>
<dbReference type="RefSeq" id="WP_166821638.1">
    <property type="nucleotide sequence ID" value="NZ_JAAOLX010000001.1"/>
</dbReference>
<sequence length="478" mass="51734">MDYSLLLKPGQTTGRSRQHGLYEALRAAILAGTLSPATRLPSSRQLAQELSMARNSVIYAYEQLAAEGFLLADRSGTKVAPLKLGSSQTPPANSSVSLLSRRCQPFAARFSDETLQAFTPGVPSLADFPIARWQRALARSWQKSTPDKLAYGHAAGEDVLREAIAAHLRAGRGVVCDASQVFITDGTQNSLDLCARLFADAGDTAWIENPGYTGAANAFIAAELNITGIALDQDGIAPQETDWQTAPPRLIYLTPSHQYPLGSVLSLERRLMLLQQARKYGSLIIEDDYDSEFRRDGQPLPAMQGLMPHAPVVYLGTFSKSMFPALRTGFMVVPAHLAAMVENMLSQCQPRGRQTEQSALAEFINSGGFSSHLRAMRKLYAARRDAMSEALNKHLGGLITIYGGSSGMHLSIALDHAFSDQAISEAALKQGLVARALSSYTTGNQSPVNGFILGYAQVPCERMDEKVKQLADIICSAK</sequence>
<dbReference type="EMBL" id="JAAOLX010000001">
    <property type="protein sequence ID" value="NHQ85000.1"/>
    <property type="molecule type" value="Genomic_DNA"/>
</dbReference>
<dbReference type="InterPro" id="IPR036388">
    <property type="entry name" value="WH-like_DNA-bd_sf"/>
</dbReference>
<dbReference type="InterPro" id="IPR015421">
    <property type="entry name" value="PyrdxlP-dep_Trfase_major"/>
</dbReference>
<dbReference type="InterPro" id="IPR015424">
    <property type="entry name" value="PyrdxlP-dep_Trfase"/>
</dbReference>
<keyword evidence="8" id="KW-0808">Transferase</keyword>
<dbReference type="Proteomes" id="UP000712570">
    <property type="component" value="Unassembled WGS sequence"/>
</dbReference>
<dbReference type="InterPro" id="IPR036390">
    <property type="entry name" value="WH_DNA-bd_sf"/>
</dbReference>
<comment type="caution">
    <text evidence="8">The sequence shown here is derived from an EMBL/GenBank/DDBJ whole genome shotgun (WGS) entry which is preliminary data.</text>
</comment>
<dbReference type="InterPro" id="IPR000524">
    <property type="entry name" value="Tscrpt_reg_HTH_GntR"/>
</dbReference>
<dbReference type="SMART" id="SM00345">
    <property type="entry name" value="HTH_GNTR"/>
    <property type="match status" value="1"/>
</dbReference>
<dbReference type="SUPFAM" id="SSF46785">
    <property type="entry name" value="Winged helix' DNA-binding domain"/>
    <property type="match status" value="1"/>
</dbReference>
<dbReference type="PANTHER" id="PTHR46577">
    <property type="entry name" value="HTH-TYPE TRANSCRIPTIONAL REGULATORY PROTEIN GABR"/>
    <property type="match status" value="1"/>
</dbReference>
<dbReference type="Pfam" id="PF00155">
    <property type="entry name" value="Aminotran_1_2"/>
    <property type="match status" value="1"/>
</dbReference>
<dbReference type="CDD" id="cd07377">
    <property type="entry name" value="WHTH_GntR"/>
    <property type="match status" value="1"/>
</dbReference>
<name>A0ABX0KM04_9NEIS</name>
<dbReference type="Gene3D" id="3.40.640.10">
    <property type="entry name" value="Type I PLP-dependent aspartate aminotransferase-like (Major domain)"/>
    <property type="match status" value="1"/>
</dbReference>
<keyword evidence="3" id="KW-0663">Pyridoxal phosphate</keyword>
<dbReference type="CDD" id="cd00609">
    <property type="entry name" value="AAT_like"/>
    <property type="match status" value="1"/>
</dbReference>
<dbReference type="InterPro" id="IPR004839">
    <property type="entry name" value="Aminotransferase_I/II_large"/>
</dbReference>
<keyword evidence="8" id="KW-0032">Aminotransferase</keyword>
<dbReference type="InterPro" id="IPR051446">
    <property type="entry name" value="HTH_trans_reg/aminotransferase"/>
</dbReference>
<evidence type="ECO:0000259" key="7">
    <source>
        <dbReference type="PROSITE" id="PS50949"/>
    </source>
</evidence>
<dbReference type="GO" id="GO:0008483">
    <property type="term" value="F:transaminase activity"/>
    <property type="evidence" value="ECO:0007669"/>
    <property type="project" value="UniProtKB-KW"/>
</dbReference>
<dbReference type="PRINTS" id="PR00035">
    <property type="entry name" value="HTHGNTR"/>
</dbReference>
<gene>
    <name evidence="8" type="ORF">HA050_02610</name>
</gene>
<keyword evidence="9" id="KW-1185">Reference proteome</keyword>
<evidence type="ECO:0000313" key="8">
    <source>
        <dbReference type="EMBL" id="NHQ85000.1"/>
    </source>
</evidence>
<keyword evidence="5" id="KW-0238">DNA-binding</keyword>
<proteinExistence type="inferred from homology"/>
<accession>A0ABX0KM04</accession>
<dbReference type="PROSITE" id="PS50949">
    <property type="entry name" value="HTH_GNTR"/>
    <property type="match status" value="1"/>
</dbReference>
<evidence type="ECO:0000256" key="3">
    <source>
        <dbReference type="ARBA" id="ARBA00022898"/>
    </source>
</evidence>
<protein>
    <recommendedName>
        <fullName evidence="2">Putative 8-amino-7-oxononanoate synthase</fullName>
    </recommendedName>
</protein>
<organism evidence="8 9">
    <name type="scientific">Iodobacter violaceini</name>
    <dbReference type="NCBI Taxonomy" id="3044271"/>
    <lineage>
        <taxon>Bacteria</taxon>
        <taxon>Pseudomonadati</taxon>
        <taxon>Pseudomonadota</taxon>
        <taxon>Betaproteobacteria</taxon>
        <taxon>Neisseriales</taxon>
        <taxon>Chitinibacteraceae</taxon>
        <taxon>Iodobacter</taxon>
    </lineage>
</organism>
<keyword evidence="4" id="KW-0805">Transcription regulation</keyword>
<dbReference type="Gene3D" id="1.10.10.10">
    <property type="entry name" value="Winged helix-like DNA-binding domain superfamily/Winged helix DNA-binding domain"/>
    <property type="match status" value="1"/>
</dbReference>
<evidence type="ECO:0000256" key="6">
    <source>
        <dbReference type="ARBA" id="ARBA00023163"/>
    </source>
</evidence>